<evidence type="ECO:0000256" key="2">
    <source>
        <dbReference type="ARBA" id="ARBA00022649"/>
    </source>
</evidence>
<accession>A0ABT0ZNH3</accession>
<keyword evidence="4" id="KW-0255">Endonuclease</keyword>
<dbReference type="NCBIfam" id="TIGR02116">
    <property type="entry name" value="toxin_Txe_YoeB"/>
    <property type="match status" value="1"/>
</dbReference>
<proteinExistence type="inferred from homology"/>
<dbReference type="SUPFAM" id="SSF143011">
    <property type="entry name" value="RelE-like"/>
    <property type="match status" value="1"/>
</dbReference>
<gene>
    <name evidence="8" type="ORF">NFX39_00315</name>
</gene>
<evidence type="ECO:0000256" key="3">
    <source>
        <dbReference type="ARBA" id="ARBA00022722"/>
    </source>
</evidence>
<dbReference type="PANTHER" id="PTHR38039:SF1">
    <property type="entry name" value="TOXIN YOEB"/>
    <property type="match status" value="1"/>
</dbReference>
<name>A0ABT0ZNH3_9LACO</name>
<evidence type="ECO:0000256" key="1">
    <source>
        <dbReference type="ARBA" id="ARBA00008172"/>
    </source>
</evidence>
<evidence type="ECO:0000256" key="6">
    <source>
        <dbReference type="ARBA" id="ARBA00030388"/>
    </source>
</evidence>
<evidence type="ECO:0000313" key="9">
    <source>
        <dbReference type="Proteomes" id="UP001523234"/>
    </source>
</evidence>
<keyword evidence="2" id="KW-1277">Toxin-antitoxin system</keyword>
<organism evidence="8 9">
    <name type="scientific">Fructobacillus apis</name>
    <dbReference type="NCBI Taxonomy" id="2935017"/>
    <lineage>
        <taxon>Bacteria</taxon>
        <taxon>Bacillati</taxon>
        <taxon>Bacillota</taxon>
        <taxon>Bacilli</taxon>
        <taxon>Lactobacillales</taxon>
        <taxon>Lactobacillaceae</taxon>
        <taxon>Fructobacillus</taxon>
    </lineage>
</organism>
<dbReference type="Pfam" id="PF06769">
    <property type="entry name" value="YoeB_toxin"/>
    <property type="match status" value="1"/>
</dbReference>
<dbReference type="EMBL" id="JAMWYK010000001">
    <property type="protein sequence ID" value="MCO0831539.1"/>
    <property type="molecule type" value="Genomic_DNA"/>
</dbReference>
<sequence>MWTPTSWSEFEWWLDHDKKKVKRIRQIIKDVGRNPFVGIGKPEPLKQGMAGLWSRRITDEHRFVYIIQEGELKIVSTRYHYQR</sequence>
<dbReference type="Proteomes" id="UP001523234">
    <property type="component" value="Unassembled WGS sequence"/>
</dbReference>
<protein>
    <recommendedName>
        <fullName evidence="7">Endoribonuclease YoeB</fullName>
    </recommendedName>
    <alternativeName>
        <fullName evidence="6">Putative mRNA interferase YoeB</fullName>
    </alternativeName>
</protein>
<dbReference type="PANTHER" id="PTHR38039">
    <property type="entry name" value="TOXIN YOEB"/>
    <property type="match status" value="1"/>
</dbReference>
<reference evidence="8 9" key="1">
    <citation type="submission" date="2022-06" db="EMBL/GenBank/DDBJ databases">
        <title>Fructobacillus taiwanensis sp. nov., isolated from the honeybee.</title>
        <authorList>
            <person name="Chen Y.-S."/>
            <person name="Wang L.-T."/>
            <person name="Lee Y.-S."/>
            <person name="Chang Y.-C."/>
            <person name="Wu H.-C."/>
            <person name="Liao C.-Y."/>
            <person name="Chen W.-H."/>
            <person name="Deng J.-N."/>
            <person name="Wang Y.-H."/>
        </authorList>
    </citation>
    <scope>NUCLEOTIDE SEQUENCE [LARGE SCALE GENOMIC DNA]</scope>
    <source>
        <strain evidence="8 9">W13</strain>
    </source>
</reference>
<comment type="caution">
    <text evidence="8">The sequence shown here is derived from an EMBL/GenBank/DDBJ whole genome shotgun (WGS) entry which is preliminary data.</text>
</comment>
<comment type="similarity">
    <text evidence="1">Belongs to the YoeB family.</text>
</comment>
<evidence type="ECO:0000256" key="7">
    <source>
        <dbReference type="ARBA" id="ARBA00050056"/>
    </source>
</evidence>
<dbReference type="Gene3D" id="3.30.2310.20">
    <property type="entry name" value="RelE-like"/>
    <property type="match status" value="1"/>
</dbReference>
<keyword evidence="5" id="KW-0378">Hydrolase</keyword>
<dbReference type="InterPro" id="IPR009614">
    <property type="entry name" value="YoeB_toxin"/>
</dbReference>
<keyword evidence="9" id="KW-1185">Reference proteome</keyword>
<keyword evidence="3" id="KW-0540">Nuclease</keyword>
<dbReference type="InterPro" id="IPR035093">
    <property type="entry name" value="RelE/ParE_toxin_dom_sf"/>
</dbReference>
<evidence type="ECO:0000313" key="8">
    <source>
        <dbReference type="EMBL" id="MCO0831539.1"/>
    </source>
</evidence>
<evidence type="ECO:0000256" key="4">
    <source>
        <dbReference type="ARBA" id="ARBA00022759"/>
    </source>
</evidence>
<evidence type="ECO:0000256" key="5">
    <source>
        <dbReference type="ARBA" id="ARBA00022801"/>
    </source>
</evidence>